<reference evidence="1" key="2">
    <citation type="journal article" date="2022" name="New Phytol.">
        <title>Evolutionary transition to the ectomycorrhizal habit in the genomes of a hyperdiverse lineage of mushroom-forming fungi.</title>
        <authorList>
            <person name="Looney B."/>
            <person name="Miyauchi S."/>
            <person name="Morin E."/>
            <person name="Drula E."/>
            <person name="Courty P.E."/>
            <person name="Kohler A."/>
            <person name="Kuo A."/>
            <person name="LaButti K."/>
            <person name="Pangilinan J."/>
            <person name="Lipzen A."/>
            <person name="Riley R."/>
            <person name="Andreopoulos W."/>
            <person name="He G."/>
            <person name="Johnson J."/>
            <person name="Nolan M."/>
            <person name="Tritt A."/>
            <person name="Barry K.W."/>
            <person name="Grigoriev I.V."/>
            <person name="Nagy L.G."/>
            <person name="Hibbett D."/>
            <person name="Henrissat B."/>
            <person name="Matheny P.B."/>
            <person name="Labbe J."/>
            <person name="Martin F.M."/>
        </authorList>
    </citation>
    <scope>NUCLEOTIDE SEQUENCE</scope>
    <source>
        <strain evidence="1">FP105234-sp</strain>
    </source>
</reference>
<accession>A0ACB8RHK9</accession>
<keyword evidence="2" id="KW-1185">Reference proteome</keyword>
<dbReference type="Proteomes" id="UP000814033">
    <property type="component" value="Unassembled WGS sequence"/>
</dbReference>
<organism evidence="1 2">
    <name type="scientific">Auriscalpium vulgare</name>
    <dbReference type="NCBI Taxonomy" id="40419"/>
    <lineage>
        <taxon>Eukaryota</taxon>
        <taxon>Fungi</taxon>
        <taxon>Dikarya</taxon>
        <taxon>Basidiomycota</taxon>
        <taxon>Agaricomycotina</taxon>
        <taxon>Agaricomycetes</taxon>
        <taxon>Russulales</taxon>
        <taxon>Auriscalpiaceae</taxon>
        <taxon>Auriscalpium</taxon>
    </lineage>
</organism>
<proteinExistence type="predicted"/>
<gene>
    <name evidence="1" type="ORF">FA95DRAFT_1584123</name>
</gene>
<evidence type="ECO:0000313" key="1">
    <source>
        <dbReference type="EMBL" id="KAI0043405.1"/>
    </source>
</evidence>
<sequence>MESLLRWGIENSSSPGGSSSDAPPPAPRKDLDPAIIDLILGRPDSELMKDALTKASDEALSEDARVAALDEMEMLVESIDNANDLKKLGMWEPLQNLLTSPSTPDEVRMQTLWVIGTALQNNPSAQNAYLAIEPLPAVLSFLSPSVRSSQLRSKAVYALSGLLKHSASAVSALEEAGGWDALRGALEDSDITVRRKTAFLLSTLLLPNAASTYPPANGTRLHGSTSEPAPAPVHANSHASMLADPAGVDTARATLAALHTHNLLPVLVRALVAPTPHGPDGDSEGDVDLEEKVLRLLHTYVVAHAGEFSDEDKRQVREFIAGKEREGAGEHLGLLEDELHALKDALA</sequence>
<evidence type="ECO:0000313" key="2">
    <source>
        <dbReference type="Proteomes" id="UP000814033"/>
    </source>
</evidence>
<reference evidence="1" key="1">
    <citation type="submission" date="2021-02" db="EMBL/GenBank/DDBJ databases">
        <authorList>
            <consortium name="DOE Joint Genome Institute"/>
            <person name="Ahrendt S."/>
            <person name="Looney B.P."/>
            <person name="Miyauchi S."/>
            <person name="Morin E."/>
            <person name="Drula E."/>
            <person name="Courty P.E."/>
            <person name="Chicoki N."/>
            <person name="Fauchery L."/>
            <person name="Kohler A."/>
            <person name="Kuo A."/>
            <person name="Labutti K."/>
            <person name="Pangilinan J."/>
            <person name="Lipzen A."/>
            <person name="Riley R."/>
            <person name="Andreopoulos W."/>
            <person name="He G."/>
            <person name="Johnson J."/>
            <person name="Barry K.W."/>
            <person name="Grigoriev I.V."/>
            <person name="Nagy L."/>
            <person name="Hibbett D."/>
            <person name="Henrissat B."/>
            <person name="Matheny P.B."/>
            <person name="Labbe J."/>
            <person name="Martin F."/>
        </authorList>
    </citation>
    <scope>NUCLEOTIDE SEQUENCE</scope>
    <source>
        <strain evidence="1">FP105234-sp</strain>
    </source>
</reference>
<protein>
    <submittedName>
        <fullName evidence="1">Fes1-domain-containing protein</fullName>
    </submittedName>
</protein>
<dbReference type="EMBL" id="MU276019">
    <property type="protein sequence ID" value="KAI0043405.1"/>
    <property type="molecule type" value="Genomic_DNA"/>
</dbReference>
<comment type="caution">
    <text evidence="1">The sequence shown here is derived from an EMBL/GenBank/DDBJ whole genome shotgun (WGS) entry which is preliminary data.</text>
</comment>
<name>A0ACB8RHK9_9AGAM</name>